<comment type="caution">
    <text evidence="12">The sequence shown here is derived from an EMBL/GenBank/DDBJ whole genome shotgun (WGS) entry which is preliminary data.</text>
</comment>
<organism evidence="12 13">
    <name type="scientific">Muricaecibacterium torontonense</name>
    <dbReference type="NCBI Taxonomy" id="3032871"/>
    <lineage>
        <taxon>Bacteria</taxon>
        <taxon>Bacillati</taxon>
        <taxon>Actinomycetota</taxon>
        <taxon>Coriobacteriia</taxon>
        <taxon>Coriobacteriales</taxon>
        <taxon>Atopobiaceae</taxon>
        <taxon>Muricaecibacterium</taxon>
    </lineage>
</organism>
<gene>
    <name evidence="12" type="primary">tsaE</name>
    <name evidence="12" type="ORF">E5334_03250</name>
</gene>
<dbReference type="RefSeq" id="WP_136012191.1">
    <property type="nucleotide sequence ID" value="NZ_SRYE01000002.1"/>
</dbReference>
<evidence type="ECO:0000256" key="9">
    <source>
        <dbReference type="ARBA" id="ARBA00022842"/>
    </source>
</evidence>
<dbReference type="OrthoDB" id="9800307at2"/>
<dbReference type="GO" id="GO:0005737">
    <property type="term" value="C:cytoplasm"/>
    <property type="evidence" value="ECO:0007669"/>
    <property type="project" value="UniProtKB-SubCell"/>
</dbReference>
<evidence type="ECO:0000256" key="11">
    <source>
        <dbReference type="ARBA" id="ARBA00032441"/>
    </source>
</evidence>
<evidence type="ECO:0000256" key="5">
    <source>
        <dbReference type="ARBA" id="ARBA00022694"/>
    </source>
</evidence>
<dbReference type="AlphaFoldDB" id="A0A4S2F275"/>
<evidence type="ECO:0000256" key="4">
    <source>
        <dbReference type="ARBA" id="ARBA00022490"/>
    </source>
</evidence>
<dbReference type="InterPro" id="IPR027417">
    <property type="entry name" value="P-loop_NTPase"/>
</dbReference>
<keyword evidence="6" id="KW-0479">Metal-binding</keyword>
<dbReference type="Gene3D" id="3.40.50.300">
    <property type="entry name" value="P-loop containing nucleotide triphosphate hydrolases"/>
    <property type="match status" value="1"/>
</dbReference>
<dbReference type="PANTHER" id="PTHR33540">
    <property type="entry name" value="TRNA THREONYLCARBAMOYLADENOSINE BIOSYNTHESIS PROTEIN TSAE"/>
    <property type="match status" value="1"/>
</dbReference>
<dbReference type="Pfam" id="PF02367">
    <property type="entry name" value="TsaE"/>
    <property type="match status" value="1"/>
</dbReference>
<reference evidence="12 13" key="1">
    <citation type="submission" date="2019-04" db="EMBL/GenBank/DDBJ databases">
        <title>Microbes associate with the intestines of laboratory mice.</title>
        <authorList>
            <person name="Navarre W."/>
            <person name="Wong E."/>
            <person name="Huang K."/>
            <person name="Tropini C."/>
            <person name="Ng K."/>
            <person name="Yu B."/>
        </authorList>
    </citation>
    <scope>NUCLEOTIDE SEQUENCE [LARGE SCALE GENOMIC DNA]</scope>
    <source>
        <strain evidence="12 13">NM07_P-09</strain>
    </source>
</reference>
<proteinExistence type="inferred from homology"/>
<evidence type="ECO:0000256" key="2">
    <source>
        <dbReference type="ARBA" id="ARBA00007599"/>
    </source>
</evidence>
<dbReference type="InterPro" id="IPR003442">
    <property type="entry name" value="T6A_TsaE"/>
</dbReference>
<sequence length="172" mass="18081">MSDLTRPSDSCYLSTSPFATQELGVLLGRCVREGDLVILTGDLGAGKTNLTQGVARALGVSEPVTSPTFNILAIHEGDDLTLYHFDLYRLEDVDQLGDAGVLDIAGVEGVSLVEWGEPFAPLLGDDRLEVAISRVGQGAGEPARQIQVTGCGERGRALAQAWDKAVADAPSS</sequence>
<protein>
    <recommendedName>
        <fullName evidence="3">tRNA threonylcarbamoyladenosine biosynthesis protein TsaE</fullName>
    </recommendedName>
    <alternativeName>
        <fullName evidence="11">t(6)A37 threonylcarbamoyladenosine biosynthesis protein TsaE</fullName>
    </alternativeName>
</protein>
<keyword evidence="5" id="KW-0819">tRNA processing</keyword>
<evidence type="ECO:0000256" key="8">
    <source>
        <dbReference type="ARBA" id="ARBA00022840"/>
    </source>
</evidence>
<dbReference type="GO" id="GO:0046872">
    <property type="term" value="F:metal ion binding"/>
    <property type="evidence" value="ECO:0007669"/>
    <property type="project" value="UniProtKB-KW"/>
</dbReference>
<evidence type="ECO:0000256" key="1">
    <source>
        <dbReference type="ARBA" id="ARBA00004496"/>
    </source>
</evidence>
<comment type="subcellular location">
    <subcellularLocation>
        <location evidence="1">Cytoplasm</location>
    </subcellularLocation>
</comment>
<keyword evidence="8" id="KW-0067">ATP-binding</keyword>
<evidence type="ECO:0000256" key="6">
    <source>
        <dbReference type="ARBA" id="ARBA00022723"/>
    </source>
</evidence>
<evidence type="ECO:0000256" key="3">
    <source>
        <dbReference type="ARBA" id="ARBA00019010"/>
    </source>
</evidence>
<evidence type="ECO:0000256" key="10">
    <source>
        <dbReference type="ARBA" id="ARBA00024908"/>
    </source>
</evidence>
<dbReference type="GO" id="GO:0002949">
    <property type="term" value="P:tRNA threonylcarbamoyladenosine modification"/>
    <property type="evidence" value="ECO:0007669"/>
    <property type="project" value="InterPro"/>
</dbReference>
<name>A0A4S2F275_9ACTN</name>
<keyword evidence="7" id="KW-0547">Nucleotide-binding</keyword>
<dbReference type="PANTHER" id="PTHR33540:SF2">
    <property type="entry name" value="TRNA THREONYLCARBAMOYLADENOSINE BIOSYNTHESIS PROTEIN TSAE"/>
    <property type="match status" value="1"/>
</dbReference>
<dbReference type="EMBL" id="SRYE01000002">
    <property type="protein sequence ID" value="TGY62462.1"/>
    <property type="molecule type" value="Genomic_DNA"/>
</dbReference>
<evidence type="ECO:0000256" key="7">
    <source>
        <dbReference type="ARBA" id="ARBA00022741"/>
    </source>
</evidence>
<keyword evidence="9" id="KW-0460">Magnesium</keyword>
<keyword evidence="4" id="KW-0963">Cytoplasm</keyword>
<comment type="similarity">
    <text evidence="2">Belongs to the TsaE family.</text>
</comment>
<evidence type="ECO:0000313" key="13">
    <source>
        <dbReference type="Proteomes" id="UP000310263"/>
    </source>
</evidence>
<dbReference type="GO" id="GO:0005524">
    <property type="term" value="F:ATP binding"/>
    <property type="evidence" value="ECO:0007669"/>
    <property type="project" value="UniProtKB-KW"/>
</dbReference>
<dbReference type="SUPFAM" id="SSF52540">
    <property type="entry name" value="P-loop containing nucleoside triphosphate hydrolases"/>
    <property type="match status" value="1"/>
</dbReference>
<keyword evidence="13" id="KW-1185">Reference proteome</keyword>
<dbReference type="NCBIfam" id="TIGR00150">
    <property type="entry name" value="T6A_YjeE"/>
    <property type="match status" value="1"/>
</dbReference>
<accession>A0A4S2F275</accession>
<evidence type="ECO:0000313" key="12">
    <source>
        <dbReference type="EMBL" id="TGY62462.1"/>
    </source>
</evidence>
<dbReference type="Proteomes" id="UP000310263">
    <property type="component" value="Unassembled WGS sequence"/>
</dbReference>
<comment type="function">
    <text evidence="10">Required for the formation of a threonylcarbamoyl group on adenosine at position 37 (t(6)A37) in tRNAs that read codons beginning with adenine. Is involved in the transfer of the threonylcarbamoyl moiety of threonylcarbamoyl-AMP (TC-AMP) to the N6 group of A37, together with TsaD and TsaB. TsaE seems to play an indirect role in the t(6)A biosynthesis pathway, possibly in regulating the core enzymatic function of TsaD.</text>
</comment>